<organism evidence="2 3">
    <name type="scientific">Clavelina lepadiformis</name>
    <name type="common">Light-bulb sea squirt</name>
    <name type="synonym">Ascidia lepadiformis</name>
    <dbReference type="NCBI Taxonomy" id="159417"/>
    <lineage>
        <taxon>Eukaryota</taxon>
        <taxon>Metazoa</taxon>
        <taxon>Chordata</taxon>
        <taxon>Tunicata</taxon>
        <taxon>Ascidiacea</taxon>
        <taxon>Aplousobranchia</taxon>
        <taxon>Clavelinidae</taxon>
        <taxon>Clavelina</taxon>
    </lineage>
</organism>
<accession>A0ABP0EYH9</accession>
<name>A0ABP0EYH9_CLALP</name>
<protein>
    <submittedName>
        <fullName evidence="2">Uncharacterized protein</fullName>
    </submittedName>
</protein>
<gene>
    <name evidence="2" type="ORF">CVLEPA_LOCUS1478</name>
</gene>
<evidence type="ECO:0000256" key="1">
    <source>
        <dbReference type="SAM" id="MobiDB-lite"/>
    </source>
</evidence>
<feature type="region of interest" description="Disordered" evidence="1">
    <location>
        <begin position="1"/>
        <end position="24"/>
    </location>
</feature>
<sequence length="73" mass="8107">MSGGVKNRIESAVNRRKNPSGEDFYAGWKCDTSQTGINHDANRDPANKISKNQPCYSQLHPATLILFSTTIVR</sequence>
<comment type="caution">
    <text evidence="2">The sequence shown here is derived from an EMBL/GenBank/DDBJ whole genome shotgun (WGS) entry which is preliminary data.</text>
</comment>
<keyword evidence="3" id="KW-1185">Reference proteome</keyword>
<evidence type="ECO:0000313" key="3">
    <source>
        <dbReference type="Proteomes" id="UP001642483"/>
    </source>
</evidence>
<reference evidence="2 3" key="1">
    <citation type="submission" date="2024-02" db="EMBL/GenBank/DDBJ databases">
        <authorList>
            <person name="Daric V."/>
            <person name="Darras S."/>
        </authorList>
    </citation>
    <scope>NUCLEOTIDE SEQUENCE [LARGE SCALE GENOMIC DNA]</scope>
</reference>
<dbReference type="Proteomes" id="UP001642483">
    <property type="component" value="Unassembled WGS sequence"/>
</dbReference>
<dbReference type="EMBL" id="CAWYQH010000001">
    <property type="protein sequence ID" value="CAK8672539.1"/>
    <property type="molecule type" value="Genomic_DNA"/>
</dbReference>
<evidence type="ECO:0000313" key="2">
    <source>
        <dbReference type="EMBL" id="CAK8672539.1"/>
    </source>
</evidence>
<proteinExistence type="predicted"/>